<sequence>MAARFELQGGISYMGNPSNGYDTPAAFGELIFDPHPIGSSKFTWSADVTAGWIGSRNNREFTTGRYTTQDDIWLVGGGARIHYGFANAWCRQLFLSFQPAVQSGRTQALSSPYEFITTVGYEGSHWSLGIRHISDGGMHKPNRGETMILAGVAF</sequence>
<organism evidence="1 2">
    <name type="scientific">Dyella soli</name>
    <dbReference type="NCBI Taxonomy" id="522319"/>
    <lineage>
        <taxon>Bacteria</taxon>
        <taxon>Pseudomonadati</taxon>
        <taxon>Pseudomonadota</taxon>
        <taxon>Gammaproteobacteria</taxon>
        <taxon>Lysobacterales</taxon>
        <taxon>Rhodanobacteraceae</taxon>
        <taxon>Dyella</taxon>
    </lineage>
</organism>
<comment type="caution">
    <text evidence="1">The sequence shown here is derived from an EMBL/GenBank/DDBJ whole genome shotgun (WGS) entry which is preliminary data.</text>
</comment>
<reference evidence="1 2" key="1">
    <citation type="submission" date="2019-02" db="EMBL/GenBank/DDBJ databases">
        <title>Dyella amyloliquefaciens sp. nov., isolated from forest soil.</title>
        <authorList>
            <person name="Gao Z.-H."/>
            <person name="Qiu L.-H."/>
        </authorList>
    </citation>
    <scope>NUCLEOTIDE SEQUENCE [LARGE SCALE GENOMIC DNA]</scope>
    <source>
        <strain evidence="1 2">KACC 12747</strain>
    </source>
</reference>
<name>A0A4V2NM27_9GAMM</name>
<dbReference type="AlphaFoldDB" id="A0A4V2NM27"/>
<proteinExistence type="predicted"/>
<evidence type="ECO:0000313" key="2">
    <source>
        <dbReference type="Proteomes" id="UP000291822"/>
    </source>
</evidence>
<protein>
    <submittedName>
        <fullName evidence="1">Lipid A 3-O-deacylase</fullName>
    </submittedName>
</protein>
<accession>A0A4V2NM27</accession>
<dbReference type="Proteomes" id="UP000291822">
    <property type="component" value="Unassembled WGS sequence"/>
</dbReference>
<evidence type="ECO:0000313" key="1">
    <source>
        <dbReference type="EMBL" id="TCI11371.1"/>
    </source>
</evidence>
<dbReference type="EMBL" id="SJTG01000002">
    <property type="protein sequence ID" value="TCI11371.1"/>
    <property type="molecule type" value="Genomic_DNA"/>
</dbReference>
<keyword evidence="2" id="KW-1185">Reference proteome</keyword>
<gene>
    <name evidence="1" type="ORF">EZM97_14425</name>
</gene>